<dbReference type="InterPro" id="IPR014862">
    <property type="entry name" value="TrwC"/>
</dbReference>
<evidence type="ECO:0000259" key="2">
    <source>
        <dbReference type="Pfam" id="PF08751"/>
    </source>
</evidence>
<evidence type="ECO:0000256" key="1">
    <source>
        <dbReference type="SAM" id="MobiDB-lite"/>
    </source>
</evidence>
<proteinExistence type="predicted"/>
<gene>
    <name evidence="3" type="primary">mobF</name>
    <name evidence="3" type="ORF">ACFYWW_30365</name>
</gene>
<dbReference type="SUPFAM" id="SSF55464">
    <property type="entry name" value="Origin of replication-binding domain, RBD-like"/>
    <property type="match status" value="1"/>
</dbReference>
<comment type="caution">
    <text evidence="3">The sequence shown here is derived from an EMBL/GenBank/DDBJ whole genome shotgun (WGS) entry which is preliminary data.</text>
</comment>
<feature type="compositionally biased region" description="Basic residues" evidence="1">
    <location>
        <begin position="195"/>
        <end position="210"/>
    </location>
</feature>
<dbReference type="EMBL" id="JBIAPK010000012">
    <property type="protein sequence ID" value="MFF3342979.1"/>
    <property type="molecule type" value="Genomic_DNA"/>
</dbReference>
<dbReference type="NCBIfam" id="NF041492">
    <property type="entry name" value="MobF"/>
    <property type="match status" value="1"/>
</dbReference>
<dbReference type="Proteomes" id="UP001601976">
    <property type="component" value="Unassembled WGS sequence"/>
</dbReference>
<sequence>MLYLAGYPDGTRIIVRRERPHPGARLSLFDHDEGMRHQVLLTEAQLRNLFGERGRHPHADLIEAEQLVAGKSPKAVWKAGALGRRVKATGVDFVFRPQLTIYLLWALGDEETRRVIEAAHERAIERVLEWIEDEVAVIRFGKDGVYQVRPPGGLVAACFRHYEGRSGMPLLHDHLMLSVKGQRLDGKWGSVHSRSCSRTRWPRPRSTTRS</sequence>
<dbReference type="RefSeq" id="WP_387898238.1">
    <property type="nucleotide sequence ID" value="NZ_JBIAPK010000012.1"/>
</dbReference>
<keyword evidence="4" id="KW-1185">Reference proteome</keyword>
<feature type="region of interest" description="Disordered" evidence="1">
    <location>
        <begin position="186"/>
        <end position="210"/>
    </location>
</feature>
<accession>A0ABW6RR29</accession>
<dbReference type="Pfam" id="PF08751">
    <property type="entry name" value="TrwC"/>
    <property type="match status" value="1"/>
</dbReference>
<evidence type="ECO:0000313" key="3">
    <source>
        <dbReference type="EMBL" id="MFF3342979.1"/>
    </source>
</evidence>
<organism evidence="3 4">
    <name type="scientific">Streptomyces flavidovirens</name>
    <dbReference type="NCBI Taxonomy" id="67298"/>
    <lineage>
        <taxon>Bacteria</taxon>
        <taxon>Bacillati</taxon>
        <taxon>Actinomycetota</taxon>
        <taxon>Actinomycetes</taxon>
        <taxon>Kitasatosporales</taxon>
        <taxon>Streptomycetaceae</taxon>
        <taxon>Streptomyces</taxon>
    </lineage>
</organism>
<evidence type="ECO:0000313" key="4">
    <source>
        <dbReference type="Proteomes" id="UP001601976"/>
    </source>
</evidence>
<feature type="domain" description="TrwC relaxase" evidence="2">
    <location>
        <begin position="41"/>
        <end position="196"/>
    </location>
</feature>
<protein>
    <submittedName>
        <fullName evidence="3">MobF family relaxase</fullName>
    </submittedName>
</protein>
<reference evidence="3 4" key="1">
    <citation type="submission" date="2024-10" db="EMBL/GenBank/DDBJ databases">
        <title>The Natural Products Discovery Center: Release of the First 8490 Sequenced Strains for Exploring Actinobacteria Biosynthetic Diversity.</title>
        <authorList>
            <person name="Kalkreuter E."/>
            <person name="Kautsar S.A."/>
            <person name="Yang D."/>
            <person name="Bader C.D."/>
            <person name="Teijaro C.N."/>
            <person name="Fluegel L."/>
            <person name="Davis C.M."/>
            <person name="Simpson J.R."/>
            <person name="Lauterbach L."/>
            <person name="Steele A.D."/>
            <person name="Gui C."/>
            <person name="Meng S."/>
            <person name="Li G."/>
            <person name="Viehrig K."/>
            <person name="Ye F."/>
            <person name="Su P."/>
            <person name="Kiefer A.F."/>
            <person name="Nichols A."/>
            <person name="Cepeda A.J."/>
            <person name="Yan W."/>
            <person name="Fan B."/>
            <person name="Jiang Y."/>
            <person name="Adhikari A."/>
            <person name="Zheng C.-J."/>
            <person name="Schuster L."/>
            <person name="Cowan T.M."/>
            <person name="Smanski M.J."/>
            <person name="Chevrette M.G."/>
            <person name="De Carvalho L.P.S."/>
            <person name="Shen B."/>
        </authorList>
    </citation>
    <scope>NUCLEOTIDE SEQUENCE [LARGE SCALE GENOMIC DNA]</scope>
    <source>
        <strain evidence="3 4">NPDC003029</strain>
    </source>
</reference>
<name>A0ABW6RR29_9ACTN</name>